<dbReference type="EMBL" id="CP146022">
    <property type="protein sequence ID" value="WWQ68273.1"/>
    <property type="molecule type" value="Genomic_DNA"/>
</dbReference>
<organism evidence="1 2">
    <name type="scientific">Streptomyces citrinus</name>
    <dbReference type="NCBI Taxonomy" id="3118173"/>
    <lineage>
        <taxon>Bacteria</taxon>
        <taxon>Bacillati</taxon>
        <taxon>Actinomycetota</taxon>
        <taxon>Actinomycetes</taxon>
        <taxon>Kitasatosporales</taxon>
        <taxon>Streptomycetaceae</taxon>
        <taxon>Streptomyces</taxon>
    </lineage>
</organism>
<sequence length="458" mass="49558">MRKKLLAALAITVATTLSAAGCGGSGAAADGTSIKVVYWQHLDQNDHKQQKFLTSMKKSFEKAHPGKTIEIVPVTASENDYYTKIQLMMRSPSTAPDLVYEDTALINSDIASGYLKPLDAYVAKWADWDKFAAAAKTAVSSPDDGKTYGVPDDTDTRGIWYNQKLLAKAGIKTPWQPESWQDILDVARTVKKKLPGVTPMNLYTGQAGGEQSTMQGFEMLLYGTEGAGSSLYDAKSKKWITGSQGFKDALTFVHTVYSEDLGLPKSTALGANAGTEVGTKLLPEGKLALDIDGSWMANNWLETGPRPWPEWTKTMASAAMPTQNGQAPGKVSMSGGWAWSIPAKAKNPDLAWQFTKAIKNRAHSTQWNIIESTTAVRTDVAADPKYLEATPTNKFFTGLVKYTHFRPALPKYPQVSNAITKAMESVTTGQSSVEEAAKTYDQDLATAVGSDSTAKGTR</sequence>
<evidence type="ECO:0000313" key="1">
    <source>
        <dbReference type="EMBL" id="WWQ68273.1"/>
    </source>
</evidence>
<protein>
    <submittedName>
        <fullName evidence="1">Extracellular solute-binding protein</fullName>
    </submittedName>
</protein>
<gene>
    <name evidence="1" type="ORF">V2W30_36375</name>
</gene>
<dbReference type="Proteomes" id="UP001432251">
    <property type="component" value="Chromosome"/>
</dbReference>
<evidence type="ECO:0000313" key="2">
    <source>
        <dbReference type="Proteomes" id="UP001432251"/>
    </source>
</evidence>
<name>A0ACD5AM30_9ACTN</name>
<keyword evidence="2" id="KW-1185">Reference proteome</keyword>
<accession>A0ACD5AM30</accession>
<proteinExistence type="predicted"/>
<reference evidence="1" key="1">
    <citation type="journal article" date="2025" name="Int. J. Syst. Evol. Microbiol.">
        <title>Streptomyces citrinus sp. nov., with yellow diffusible pigment.</title>
        <authorList>
            <person name="He Y."/>
            <person name="Yang E."/>
            <person name="Xu J."/>
            <person name="Sun Y."/>
            <person name="Sun L."/>
        </authorList>
    </citation>
    <scope>NUCLEOTIDE SEQUENCE</scope>
    <source>
        <strain evidence="1">Q6</strain>
    </source>
</reference>